<dbReference type="EMBL" id="CP029343">
    <property type="protein sequence ID" value="AWL05738.1"/>
    <property type="molecule type" value="Genomic_DNA"/>
</dbReference>
<dbReference type="Gene3D" id="2.180.10.10">
    <property type="entry name" value="RHS repeat-associated core"/>
    <property type="match status" value="1"/>
</dbReference>
<dbReference type="OrthoDB" id="8708611at2"/>
<dbReference type="AlphaFoldDB" id="A0A2S2DK86"/>
<proteinExistence type="predicted"/>
<evidence type="ECO:0000313" key="2">
    <source>
        <dbReference type="Proteomes" id="UP000245820"/>
    </source>
</evidence>
<evidence type="ECO:0008006" key="3">
    <source>
        <dbReference type="Google" id="ProtNLM"/>
    </source>
</evidence>
<sequence>MSGGRFLSIDPVTTDANTGGSFNRYAYANNNPHKYIDPDGRAVETPWDAANVAMDIVSLSRNLAVGNYSGAAVDAIGLLYDGFATAVPGLPGGAGTLINASRAGVQANKAAGDAFQSKVAARVKSSGKQVGEEVTIKTASGVKTRMDIVARDTNGNIICTECKASATAPLTKNQTKAHPEIAQSGGVVVGKGKDGFPGGTIIPPQKVDVIRPL</sequence>
<keyword evidence="2" id="KW-1185">Reference proteome</keyword>
<organism evidence="1 2">
    <name type="scientific">Massilia oculi</name>
    <dbReference type="NCBI Taxonomy" id="945844"/>
    <lineage>
        <taxon>Bacteria</taxon>
        <taxon>Pseudomonadati</taxon>
        <taxon>Pseudomonadota</taxon>
        <taxon>Betaproteobacteria</taxon>
        <taxon>Burkholderiales</taxon>
        <taxon>Oxalobacteraceae</taxon>
        <taxon>Telluria group</taxon>
        <taxon>Massilia</taxon>
    </lineage>
</organism>
<dbReference type="Proteomes" id="UP000245820">
    <property type="component" value="Chromosome"/>
</dbReference>
<dbReference type="NCBIfam" id="TIGR03696">
    <property type="entry name" value="Rhs_assc_core"/>
    <property type="match status" value="1"/>
</dbReference>
<reference evidence="1 2" key="1">
    <citation type="submission" date="2018-05" db="EMBL/GenBank/DDBJ databases">
        <title>Complete genome sequence of Massilia oculi sp. nov. CCUG 43427T (=DSM 26321T), the type strain of M. oculi, and comparison with genome sequences of other Massilia strains.</title>
        <authorList>
            <person name="Zhu B."/>
        </authorList>
    </citation>
    <scope>NUCLEOTIDE SEQUENCE [LARGE SCALE GENOMIC DNA]</scope>
    <source>
        <strain evidence="1 2">CCUG 43427</strain>
    </source>
</reference>
<dbReference type="InterPro" id="IPR022385">
    <property type="entry name" value="Rhs_assc_core"/>
</dbReference>
<accession>A0A2S2DK86</accession>
<gene>
    <name evidence="1" type="ORF">DIR46_15770</name>
</gene>
<dbReference type="KEGG" id="mtim:DIR46_15770"/>
<evidence type="ECO:0000313" key="1">
    <source>
        <dbReference type="EMBL" id="AWL05738.1"/>
    </source>
</evidence>
<protein>
    <recommendedName>
        <fullName evidence="3">RHS repeat-associated core domain-containing protein</fullName>
    </recommendedName>
</protein>
<name>A0A2S2DK86_9BURK</name>